<gene>
    <name evidence="1" type="ORF">HKB16_34935</name>
</gene>
<feature type="non-terminal residue" evidence="1">
    <location>
        <position position="227"/>
    </location>
</feature>
<sequence length="227" mass="23647">SSSWSASDVSQFMKGVSYSQTDSQALTNQLAQGFSRSGSESFKQTWGDSLSQNLSKSASELVSASDTFTTMSQLQNQMGSMTNTDFKTLGGAVAQTPAAMNQLNDYFRNAAPQSVKDEAASLQQRYQAYGMSPQVAQAAARMTAMTNSKNYEQGKELGGYQAALQAINTASGRNGAFSGDAYGNNGIEGPNVQGLPGQVQGAVGSGPNIPTGFRENVAGMAGTNPAS</sequence>
<accession>A0A7Y0XGE6</accession>
<comment type="caution">
    <text evidence="1">The sequence shown here is derived from an EMBL/GenBank/DDBJ whole genome shotgun (WGS) entry which is preliminary data.</text>
</comment>
<evidence type="ECO:0000313" key="1">
    <source>
        <dbReference type="EMBL" id="NMU88041.1"/>
    </source>
</evidence>
<dbReference type="Proteomes" id="UP000518904">
    <property type="component" value="Unassembled WGS sequence"/>
</dbReference>
<evidence type="ECO:0000313" key="2">
    <source>
        <dbReference type="Proteomes" id="UP000518904"/>
    </source>
</evidence>
<dbReference type="EMBL" id="JABCLB010002856">
    <property type="protein sequence ID" value="NMU88041.1"/>
    <property type="molecule type" value="Genomic_DNA"/>
</dbReference>
<dbReference type="AlphaFoldDB" id="A0A7Y0XGE6"/>
<proteinExistence type="predicted"/>
<feature type="non-terminal residue" evidence="1">
    <location>
        <position position="1"/>
    </location>
</feature>
<organism evidence="1 2">
    <name type="scientific">Vibrio parahaemolyticus</name>
    <dbReference type="NCBI Taxonomy" id="670"/>
    <lineage>
        <taxon>Bacteria</taxon>
        <taxon>Pseudomonadati</taxon>
        <taxon>Pseudomonadota</taxon>
        <taxon>Gammaproteobacteria</taxon>
        <taxon>Vibrionales</taxon>
        <taxon>Vibrionaceae</taxon>
        <taxon>Vibrio</taxon>
    </lineage>
</organism>
<name>A0A7Y0XGE6_VIBPH</name>
<protein>
    <submittedName>
        <fullName evidence="1">Conjugal transfer protein TraG</fullName>
    </submittedName>
</protein>
<reference evidence="1 2" key="1">
    <citation type="submission" date="2020-04" db="EMBL/GenBank/DDBJ databases">
        <title>Whole-genome sequencing of Vibrio spp. from China reveals different genetic environments of blaCTX-M-14 among diverse lineages.</title>
        <authorList>
            <person name="Zheng Z."/>
            <person name="Ye L."/>
            <person name="Chen S."/>
        </authorList>
    </citation>
    <scope>NUCLEOTIDE SEQUENCE [LARGE SCALE GENOMIC DNA]</scope>
    <source>
        <strain evidence="1 2">Vb0551</strain>
    </source>
</reference>